<name>A0AAD7APQ4_9AGAR</name>
<gene>
    <name evidence="1" type="ORF">DFH08DRAFT_275129</name>
</gene>
<accession>A0AAD7APQ4</accession>
<reference evidence="1" key="1">
    <citation type="submission" date="2023-03" db="EMBL/GenBank/DDBJ databases">
        <title>Massive genome expansion in bonnet fungi (Mycena s.s.) driven by repeated elements and novel gene families across ecological guilds.</title>
        <authorList>
            <consortium name="Lawrence Berkeley National Laboratory"/>
            <person name="Harder C.B."/>
            <person name="Miyauchi S."/>
            <person name="Viragh M."/>
            <person name="Kuo A."/>
            <person name="Thoen E."/>
            <person name="Andreopoulos B."/>
            <person name="Lu D."/>
            <person name="Skrede I."/>
            <person name="Drula E."/>
            <person name="Henrissat B."/>
            <person name="Morin E."/>
            <person name="Kohler A."/>
            <person name="Barry K."/>
            <person name="LaButti K."/>
            <person name="Morin E."/>
            <person name="Salamov A."/>
            <person name="Lipzen A."/>
            <person name="Mereny Z."/>
            <person name="Hegedus B."/>
            <person name="Baldrian P."/>
            <person name="Stursova M."/>
            <person name="Weitz H."/>
            <person name="Taylor A."/>
            <person name="Grigoriev I.V."/>
            <person name="Nagy L.G."/>
            <person name="Martin F."/>
            <person name="Kauserud H."/>
        </authorList>
    </citation>
    <scope>NUCLEOTIDE SEQUENCE</scope>
    <source>
        <strain evidence="1">CBHHK002</strain>
    </source>
</reference>
<proteinExistence type="predicted"/>
<dbReference type="Proteomes" id="UP001218218">
    <property type="component" value="Unassembled WGS sequence"/>
</dbReference>
<comment type="caution">
    <text evidence="1">The sequence shown here is derived from an EMBL/GenBank/DDBJ whole genome shotgun (WGS) entry which is preliminary data.</text>
</comment>
<evidence type="ECO:0000313" key="2">
    <source>
        <dbReference type="Proteomes" id="UP001218218"/>
    </source>
</evidence>
<dbReference type="AlphaFoldDB" id="A0AAD7APQ4"/>
<keyword evidence="2" id="KW-1185">Reference proteome</keyword>
<dbReference type="EMBL" id="JARIHO010000003">
    <property type="protein sequence ID" value="KAJ7364621.1"/>
    <property type="molecule type" value="Genomic_DNA"/>
</dbReference>
<organism evidence="1 2">
    <name type="scientific">Mycena albidolilacea</name>
    <dbReference type="NCBI Taxonomy" id="1033008"/>
    <lineage>
        <taxon>Eukaryota</taxon>
        <taxon>Fungi</taxon>
        <taxon>Dikarya</taxon>
        <taxon>Basidiomycota</taxon>
        <taxon>Agaricomycotina</taxon>
        <taxon>Agaricomycetes</taxon>
        <taxon>Agaricomycetidae</taxon>
        <taxon>Agaricales</taxon>
        <taxon>Marasmiineae</taxon>
        <taxon>Mycenaceae</taxon>
        <taxon>Mycena</taxon>
    </lineage>
</organism>
<protein>
    <submittedName>
        <fullName evidence="1">Uncharacterized protein</fullName>
    </submittedName>
</protein>
<sequence length="193" mass="21755">MRNFRGCLRNRRVRVGKSDCLLWNALCRPISLVPSFVDFVCRFELVNKPTSFVMYPSLAMRNLENLPIALRGREKAAANGSHVPLAGLQLLPTNVPRLPPVYYAGLDVAAMPSLLTQLDSGTEFDLESVIDKLSHVMICLQGLLLLDDQSRTPIPSSPDIWARAWPWIGSSFSTRIGRFWRVCQFQLVNLRCP</sequence>
<evidence type="ECO:0000313" key="1">
    <source>
        <dbReference type="EMBL" id="KAJ7364621.1"/>
    </source>
</evidence>